<organism evidence="2 3">
    <name type="scientific">Ferrimonas balearica (strain DSM 9799 / CCM 4581 / KCTC 23876 / PAT)</name>
    <dbReference type="NCBI Taxonomy" id="550540"/>
    <lineage>
        <taxon>Bacteria</taxon>
        <taxon>Pseudomonadati</taxon>
        <taxon>Pseudomonadota</taxon>
        <taxon>Gammaproteobacteria</taxon>
        <taxon>Alteromonadales</taxon>
        <taxon>Ferrimonadaceae</taxon>
        <taxon>Ferrimonas</taxon>
    </lineage>
</organism>
<evidence type="ECO:0000313" key="2">
    <source>
        <dbReference type="EMBL" id="ADN74369.1"/>
    </source>
</evidence>
<keyword evidence="3" id="KW-1185">Reference proteome</keyword>
<name>E1SW69_FERBD</name>
<evidence type="ECO:0000256" key="1">
    <source>
        <dbReference type="SAM" id="SignalP"/>
    </source>
</evidence>
<accession>E1SW69</accession>
<gene>
    <name evidence="2" type="ordered locus">Fbal_0155</name>
</gene>
<dbReference type="STRING" id="550540.Fbal_0155"/>
<keyword evidence="1" id="KW-0732">Signal</keyword>
<dbReference type="Proteomes" id="UP000006683">
    <property type="component" value="Chromosome"/>
</dbReference>
<dbReference type="RefSeq" id="WP_013343675.1">
    <property type="nucleotide sequence ID" value="NC_014541.1"/>
</dbReference>
<dbReference type="InterPro" id="IPR018635">
    <property type="entry name" value="UPF0319"/>
</dbReference>
<evidence type="ECO:0008006" key="4">
    <source>
        <dbReference type="Google" id="ProtNLM"/>
    </source>
</evidence>
<dbReference type="HOGENOM" id="CLU_1862200_0_0_6"/>
<dbReference type="Pfam" id="PF09829">
    <property type="entry name" value="DUF2057"/>
    <property type="match status" value="1"/>
</dbReference>
<feature type="signal peptide" evidence="1">
    <location>
        <begin position="1"/>
        <end position="20"/>
    </location>
</feature>
<reference evidence="2 3" key="1">
    <citation type="journal article" date="2010" name="Stand. Genomic Sci.">
        <title>Complete genome sequence of Ferrimonas balearica type strain (PAT).</title>
        <authorList>
            <person name="Nolan M."/>
            <person name="Sikorski J."/>
            <person name="Davenport K."/>
            <person name="Lucas S."/>
            <person name="Glavina Del Rio T."/>
            <person name="Tice H."/>
            <person name="Cheng J."/>
            <person name="Goodwin L."/>
            <person name="Pitluck S."/>
            <person name="Liolios K."/>
            <person name="Ivanova N."/>
            <person name="Mavromatis K."/>
            <person name="Ovchinnikova G."/>
            <person name="Pati A."/>
            <person name="Chen A."/>
            <person name="Palaniappan K."/>
            <person name="Land M."/>
            <person name="Hauser L."/>
            <person name="Chang Y."/>
            <person name="Jeffries C."/>
            <person name="Tapia R."/>
            <person name="Brettin T."/>
            <person name="Detter J."/>
            <person name="Han C."/>
            <person name="Yasawong M."/>
            <person name="Rohde M."/>
            <person name="Tindall B."/>
            <person name="Goker M."/>
            <person name="Woyke T."/>
            <person name="Bristow J."/>
            <person name="Eisen J."/>
            <person name="Markowitz V."/>
            <person name="Hugenholtz P."/>
            <person name="Kyrpides N."/>
            <person name="Klenk H."/>
            <person name="Lapidus A."/>
        </authorList>
    </citation>
    <scope>NUCLEOTIDE SEQUENCE [LARGE SCALE GENOMIC DNA]</scope>
    <source>
        <strain evidence="3">DSM 9799 / CCM 4581 / KCTC 23876 / PAT</strain>
    </source>
</reference>
<protein>
    <recommendedName>
        <fullName evidence="4">DUF2057 domain-containing protein</fullName>
    </recommendedName>
</protein>
<dbReference type="GeneID" id="67180396"/>
<evidence type="ECO:0000313" key="3">
    <source>
        <dbReference type="Proteomes" id="UP000006683"/>
    </source>
</evidence>
<feature type="chain" id="PRO_5003151573" description="DUF2057 domain-containing protein" evidence="1">
    <location>
        <begin position="21"/>
        <end position="137"/>
    </location>
</feature>
<dbReference type="EMBL" id="CP002209">
    <property type="protein sequence ID" value="ADN74369.1"/>
    <property type="molecule type" value="Genomic_DNA"/>
</dbReference>
<proteinExistence type="predicted"/>
<dbReference type="AlphaFoldDB" id="E1SW69"/>
<sequence>MNKSLVMMGLVALMMAPAGAAATLTLAEGLLPTAIDGVPLLGDEQQLEMAGGERVLSLRYHHVFADPFAPTAVSSPVWLMKLNLPQEGRFQLAVEAPERVSDWPQFIRMPRLFLVDELGQRTALEARTVEQWMATLL</sequence>
<dbReference type="KEGG" id="fbl:Fbal_0155"/>